<keyword evidence="2 3" id="KW-0663">Pyridoxal phosphate</keyword>
<dbReference type="InterPro" id="IPR049704">
    <property type="entry name" value="Aminotrans_3_PPA_site"/>
</dbReference>
<dbReference type="Gene3D" id="3.90.1150.10">
    <property type="entry name" value="Aspartate Aminotransferase, domain 1"/>
    <property type="match status" value="1"/>
</dbReference>
<dbReference type="InterPro" id="IPR015421">
    <property type="entry name" value="PyrdxlP-dep_Trfase_major"/>
</dbReference>
<organism evidence="4 5">
    <name type="scientific">Streptomyces gilvosporeus</name>
    <dbReference type="NCBI Taxonomy" id="553510"/>
    <lineage>
        <taxon>Bacteria</taxon>
        <taxon>Bacillati</taxon>
        <taxon>Actinomycetota</taxon>
        <taxon>Actinomycetes</taxon>
        <taxon>Kitasatosporales</taxon>
        <taxon>Streptomycetaceae</taxon>
        <taxon>Streptomyces</taxon>
    </lineage>
</organism>
<dbReference type="Pfam" id="PF00202">
    <property type="entry name" value="Aminotran_3"/>
    <property type="match status" value="1"/>
</dbReference>
<name>A0A1V0TUA6_9ACTN</name>
<dbReference type="GO" id="GO:0005829">
    <property type="term" value="C:cytosol"/>
    <property type="evidence" value="ECO:0007669"/>
    <property type="project" value="TreeGrafter"/>
</dbReference>
<comment type="similarity">
    <text evidence="1 3">Belongs to the class-III pyridoxal-phosphate-dependent aminotransferase family.</text>
</comment>
<dbReference type="AlphaFoldDB" id="A0A1V0TUA6"/>
<dbReference type="InterPro" id="IPR015424">
    <property type="entry name" value="PyrdxlP-dep_Trfase"/>
</dbReference>
<dbReference type="GO" id="GO:0008483">
    <property type="term" value="F:transaminase activity"/>
    <property type="evidence" value="ECO:0007669"/>
    <property type="project" value="UniProtKB-KW"/>
</dbReference>
<dbReference type="CDD" id="cd00610">
    <property type="entry name" value="OAT_like"/>
    <property type="match status" value="1"/>
</dbReference>
<protein>
    <submittedName>
        <fullName evidence="4">Aspartate aminotransferase family protein</fullName>
    </submittedName>
</protein>
<keyword evidence="4" id="KW-0808">Transferase</keyword>
<evidence type="ECO:0000313" key="5">
    <source>
        <dbReference type="Proteomes" id="UP000192726"/>
    </source>
</evidence>
<dbReference type="Gene3D" id="3.40.640.10">
    <property type="entry name" value="Type I PLP-dependent aspartate aminotransferase-like (Major domain)"/>
    <property type="match status" value="1"/>
</dbReference>
<dbReference type="RefSeq" id="WP_083106573.1">
    <property type="nucleotide sequence ID" value="NZ_CP020569.1"/>
</dbReference>
<dbReference type="PANTHER" id="PTHR43094:SF1">
    <property type="entry name" value="AMINOTRANSFERASE CLASS-III"/>
    <property type="match status" value="1"/>
</dbReference>
<dbReference type="GO" id="GO:0030170">
    <property type="term" value="F:pyridoxal phosphate binding"/>
    <property type="evidence" value="ECO:0007669"/>
    <property type="project" value="InterPro"/>
</dbReference>
<evidence type="ECO:0000313" key="4">
    <source>
        <dbReference type="EMBL" id="ARF56539.1"/>
    </source>
</evidence>
<evidence type="ECO:0000256" key="2">
    <source>
        <dbReference type="ARBA" id="ARBA00022898"/>
    </source>
</evidence>
<dbReference type="PANTHER" id="PTHR43094">
    <property type="entry name" value="AMINOTRANSFERASE"/>
    <property type="match status" value="1"/>
</dbReference>
<keyword evidence="5" id="KW-1185">Reference proteome</keyword>
<reference evidence="4 5" key="1">
    <citation type="submission" date="2017-04" db="EMBL/GenBank/DDBJ databases">
        <title>Complete Genome Sequence of Streptomyces gilvosporeus F607, a Capable Producer of Natamycin.</title>
        <authorList>
            <person name="Zong G."/>
            <person name="Zhong C."/>
            <person name="Fu J."/>
            <person name="Qin R."/>
            <person name="Cao G."/>
        </authorList>
    </citation>
    <scope>NUCLEOTIDE SEQUENCE [LARGE SCALE GENOMIC DNA]</scope>
    <source>
        <strain evidence="4 5">F607</strain>
    </source>
</reference>
<keyword evidence="4" id="KW-0032">Aminotransferase</keyword>
<accession>A0A1V0TUA6</accession>
<dbReference type="KEGG" id="sgv:B1H19_22285"/>
<dbReference type="NCBIfam" id="NF005685">
    <property type="entry name" value="PRK07483.1"/>
    <property type="match status" value="1"/>
</dbReference>
<dbReference type="SUPFAM" id="SSF53383">
    <property type="entry name" value="PLP-dependent transferases"/>
    <property type="match status" value="1"/>
</dbReference>
<evidence type="ECO:0000256" key="3">
    <source>
        <dbReference type="RuleBase" id="RU003560"/>
    </source>
</evidence>
<sequence>MAASSVIYKTIDQQPVWAGGGHGVWLEDRDGARYLDTCGGVGVSSLGHRHPRIVEAVERAAHDLAWAHAGAFTTPAAEELAALLAGRSGGLTHAQFLSGGSEAMELALKIAYQYHAERRDPERRLVISRRQSYHGSTMAMLAISGNIQRRSVFEPLLGPAEFVSPCYAYRDRLPTESTEDYAERLAAELDATIRAVGPEKVAAFTAETVVGSTNGAVPAVPGYLRRIKEVCRRHGVLLILDEVMAGLGRTGRHFAYLEDDVTPDIAAVGKGLAAGYAPISAVLVSSQILRALGDGSGVLQNGQTHVNHPFACAVALEVQRTLDDDNLLENVRQRGEQLRAALAKRFAGNAAVGDIRGRGLFLGVEFVDPEDGHSPLNGGAKLAAAMKRTGLERGVLLYPGYGTVDGQRGNHVLLAPPFIADATEIEEMASRLGEVVDACL</sequence>
<dbReference type="InterPro" id="IPR005814">
    <property type="entry name" value="Aminotrans_3"/>
</dbReference>
<dbReference type="STRING" id="553510.B1H19_22285"/>
<dbReference type="OrthoDB" id="4510254at2"/>
<dbReference type="EMBL" id="CP020569">
    <property type="protein sequence ID" value="ARF56539.1"/>
    <property type="molecule type" value="Genomic_DNA"/>
</dbReference>
<dbReference type="InterPro" id="IPR015422">
    <property type="entry name" value="PyrdxlP-dep_Trfase_small"/>
</dbReference>
<evidence type="ECO:0000256" key="1">
    <source>
        <dbReference type="ARBA" id="ARBA00008954"/>
    </source>
</evidence>
<dbReference type="PROSITE" id="PS00600">
    <property type="entry name" value="AA_TRANSFER_CLASS_3"/>
    <property type="match status" value="1"/>
</dbReference>
<proteinExistence type="inferred from homology"/>
<gene>
    <name evidence="4" type="ORF">B1H19_22285</name>
</gene>
<dbReference type="Proteomes" id="UP000192726">
    <property type="component" value="Chromosome"/>
</dbReference>